<keyword evidence="1" id="KW-0648">Protein biosynthesis</keyword>
<keyword evidence="1" id="KW-0251">Elongation factor</keyword>
<dbReference type="RefSeq" id="WP_149435582.1">
    <property type="nucleotide sequence ID" value="NZ_VTPX01000006.1"/>
</dbReference>
<comment type="caution">
    <text evidence="1">The sequence shown here is derived from an EMBL/GenBank/DDBJ whole genome shotgun (WGS) entry which is preliminary data.</text>
</comment>
<evidence type="ECO:0000313" key="2">
    <source>
        <dbReference type="Proteomes" id="UP000466024"/>
    </source>
</evidence>
<reference evidence="1 2" key="1">
    <citation type="submission" date="2019-08" db="EMBL/GenBank/DDBJ databases">
        <title>Bioinformatics analysis of the strain L3 and L5.</title>
        <authorList>
            <person name="Li X."/>
        </authorList>
    </citation>
    <scope>NUCLEOTIDE SEQUENCE [LARGE SCALE GENOMIC DNA]</scope>
    <source>
        <strain evidence="1 2">L3</strain>
    </source>
</reference>
<evidence type="ECO:0000313" key="1">
    <source>
        <dbReference type="EMBL" id="KAA0017730.1"/>
    </source>
</evidence>
<keyword evidence="2" id="KW-1185">Reference proteome</keyword>
<accession>A0A640WCQ5</accession>
<protein>
    <submittedName>
        <fullName evidence="1">Elongation factor P hydroxylase</fullName>
    </submittedName>
</protein>
<dbReference type="Pfam" id="PF04315">
    <property type="entry name" value="EpmC"/>
    <property type="match status" value="1"/>
</dbReference>
<dbReference type="AlphaFoldDB" id="A0A640WCQ5"/>
<dbReference type="Proteomes" id="UP000466024">
    <property type="component" value="Unassembled WGS sequence"/>
</dbReference>
<dbReference type="InterPro" id="IPR007411">
    <property type="entry name" value="EpmC"/>
</dbReference>
<organism evidence="1 2">
    <name type="scientific">Salinicola corii</name>
    <dbReference type="NCBI Taxonomy" id="2606937"/>
    <lineage>
        <taxon>Bacteria</taxon>
        <taxon>Pseudomonadati</taxon>
        <taxon>Pseudomonadota</taxon>
        <taxon>Gammaproteobacteria</taxon>
        <taxon>Oceanospirillales</taxon>
        <taxon>Halomonadaceae</taxon>
        <taxon>Salinicola</taxon>
    </lineage>
</organism>
<dbReference type="GO" id="GO:0003746">
    <property type="term" value="F:translation elongation factor activity"/>
    <property type="evidence" value="ECO:0007669"/>
    <property type="project" value="UniProtKB-KW"/>
</dbReference>
<dbReference type="EMBL" id="VTPX01000006">
    <property type="protein sequence ID" value="KAA0017730.1"/>
    <property type="molecule type" value="Genomic_DNA"/>
</dbReference>
<sequence length="196" mass="21539">MTHDIEDLIALFDGIFADSHRTRLVRGEDEPIYLPSDAHHDHHRIVFAHGFFASALHEISHWCIAGEARRQLEDYGYWYEPDGRDAERQVHFECVEAAPQALEALFSEACRKPFEVSIDNLDGVEVDRGAFSAKVAARAAQYRREGVPMRAQALIDALAVYSGGGGIQAAVAAGRQRLVARGATRPVEGDADGGRA</sequence>
<name>A0A640WCQ5_9GAMM</name>
<proteinExistence type="predicted"/>
<gene>
    <name evidence="1" type="ORF">F0A16_11660</name>
</gene>